<dbReference type="AlphaFoldDB" id="A0A843WGB6"/>
<evidence type="ECO:0000313" key="2">
    <source>
        <dbReference type="Proteomes" id="UP000652761"/>
    </source>
</evidence>
<proteinExistence type="predicted"/>
<reference evidence="1" key="1">
    <citation type="submission" date="2017-07" db="EMBL/GenBank/DDBJ databases">
        <title>Taro Niue Genome Assembly and Annotation.</title>
        <authorList>
            <person name="Atibalentja N."/>
            <person name="Keating K."/>
            <person name="Fields C.J."/>
        </authorList>
    </citation>
    <scope>NUCLEOTIDE SEQUENCE</scope>
    <source>
        <strain evidence="1">Niue_2</strain>
        <tissue evidence="1">Leaf</tissue>
    </source>
</reference>
<sequence>MSAAWRALGGLLTSAMRRRWPSPSRSGRDGRVGQIEPSKLCLAKGRSFRVDFERFDILVSFLAWSCHEDVLQSGGNAGVSPFFTFFAKLAWFVWGIRRWVPSFRVSFVKATDQGVAFRTRQLDPSHSASEGDISRRRVLKAIVDPVAFMILRLSDYRYVLCTVKVSGALAHVELEEQRCSHGLCVRGE</sequence>
<dbReference type="Proteomes" id="UP000652761">
    <property type="component" value="Unassembled WGS sequence"/>
</dbReference>
<gene>
    <name evidence="1" type="ORF">Taro_041619</name>
</gene>
<dbReference type="EMBL" id="NMUH01004201">
    <property type="protein sequence ID" value="MQM08759.1"/>
    <property type="molecule type" value="Genomic_DNA"/>
</dbReference>
<comment type="caution">
    <text evidence="1">The sequence shown here is derived from an EMBL/GenBank/DDBJ whole genome shotgun (WGS) entry which is preliminary data.</text>
</comment>
<evidence type="ECO:0000313" key="1">
    <source>
        <dbReference type="EMBL" id="MQM08759.1"/>
    </source>
</evidence>
<name>A0A843WGB6_COLES</name>
<organism evidence="1 2">
    <name type="scientific">Colocasia esculenta</name>
    <name type="common">Wild taro</name>
    <name type="synonym">Arum esculentum</name>
    <dbReference type="NCBI Taxonomy" id="4460"/>
    <lineage>
        <taxon>Eukaryota</taxon>
        <taxon>Viridiplantae</taxon>
        <taxon>Streptophyta</taxon>
        <taxon>Embryophyta</taxon>
        <taxon>Tracheophyta</taxon>
        <taxon>Spermatophyta</taxon>
        <taxon>Magnoliopsida</taxon>
        <taxon>Liliopsida</taxon>
        <taxon>Araceae</taxon>
        <taxon>Aroideae</taxon>
        <taxon>Colocasieae</taxon>
        <taxon>Colocasia</taxon>
    </lineage>
</organism>
<accession>A0A843WGB6</accession>
<keyword evidence="2" id="KW-1185">Reference proteome</keyword>
<protein>
    <submittedName>
        <fullName evidence="1">Uncharacterized protein</fullName>
    </submittedName>
</protein>